<name>A0A316ZVL6_9PLEO</name>
<dbReference type="GO" id="GO:0003677">
    <property type="term" value="F:DNA binding"/>
    <property type="evidence" value="ECO:0007669"/>
    <property type="project" value="InterPro"/>
</dbReference>
<dbReference type="SUPFAM" id="SSF56349">
    <property type="entry name" value="DNA breaking-rejoining enzymes"/>
    <property type="match status" value="1"/>
</dbReference>
<dbReference type="SMART" id="SM00355">
    <property type="entry name" value="ZnF_C2H2"/>
    <property type="match status" value="4"/>
</dbReference>
<reference evidence="5" key="3">
    <citation type="journal article" date="2022" name="bioRxiv">
        <title>A global pangenome for the wheat fungal pathogen Pyrenophora tritici-repentis and prediction of effector protein structural homology.</title>
        <authorList>
            <person name="Moolhuijzen P."/>
            <person name="See P.T."/>
            <person name="Shi G."/>
            <person name="Powell H.R."/>
            <person name="Cockram J."/>
            <person name="Jorgensen L.N."/>
            <person name="Benslimane H."/>
            <person name="Strelkov S.E."/>
            <person name="Turner J."/>
            <person name="Liu Z."/>
            <person name="Moffat C.S."/>
        </authorList>
    </citation>
    <scope>NUCLEOTIDE SEQUENCE</scope>
    <source>
        <strain evidence="5">86-124</strain>
    </source>
</reference>
<sequence length="852" mass="97067">MAPPKKKSKVDLSHLRSLVHQEKAPAPLTADDIKNMMIPSSFKAHEYTMSLWADFTESVLQEPKSATIESAPTVFRIQLFLRWLAATRTGQLEENITDTTIRNRLSSLKRAIKLYTGYQYSALQNKELETFIQKDLVQKDELATGAYTKAIAPLPVAEDLIQFMWMCDEYQHPHPRARLQLAFSVVLMTLLGSRPGEFIESGAWKHSNEGLLYGDIDLVRYQNGTYTGYLLHLRLRNRKGHRNNKKHSPIMLLYEEAEMRSMCPVTYFLALALADGVFDGCESFEDIEAKELPPGSSLYKYRYKSEAKQRPILRSINPNGIVSDNEILTYNCFNNMLKGIGQRAGYEDRLSAYCFRRAYAKAVEKTATPAQRRLLMGHTNDDTVMYYISGIVGVDSQSMVHGREQKSELIDENTSMMSKRNLLAPMPPGSQLTDRPSRNADLTDSPVITLPERTPSQEYALRRQSRTVAYRKQRGDFFDGKLLAPPCAVTPTHQAASDSQNTGSNPLRSPSRYLKALWKFEPEREAIAKLMYNYSASKVTPYSGAASRIEIPIGDILQPMIKLAHPKKERYVYASAGPTKDNCCSVCGYQFTGKSRPDRMNEHLLSCARKQHIQGARQHMIRQFDFINRCAWHDCNNSFRNKSCGTNSLHMTRHLKDMQSHQCLWNACYQTFGSYEELAYHVSDKHQVPNEWTILTKMHYCFEHDGWCRSNQQWEQHIRLQHLPELTNFCGLIRLGSVVVVAAHCLLCLGDTDAPLQVRFAQFDSAFNLHKHMKKHLAQLPPLSECPHPHCQSSLDSEAEFWSHAEDVHGMPPFGPRRATGKRKMPEDLDDMEDSTSDMNSGLQDCDNELQG</sequence>
<dbReference type="GO" id="GO:0015074">
    <property type="term" value="P:DNA integration"/>
    <property type="evidence" value="ECO:0007669"/>
    <property type="project" value="InterPro"/>
</dbReference>
<dbReference type="InterPro" id="IPR013087">
    <property type="entry name" value="Znf_C2H2_type"/>
</dbReference>
<dbReference type="PANTHER" id="PTHR37535">
    <property type="entry name" value="FLUG DOMAIN PROTEIN"/>
    <property type="match status" value="1"/>
</dbReference>
<protein>
    <submittedName>
        <fullName evidence="5">DUF3435 containing protein</fullName>
    </submittedName>
    <submittedName>
        <fullName evidence="4">DUF3435 domain containing protein</fullName>
    </submittedName>
</protein>
<dbReference type="Proteomes" id="UP000245464">
    <property type="component" value="Chromosome 10"/>
</dbReference>
<feature type="region of interest" description="Disordered" evidence="2">
    <location>
        <begin position="807"/>
        <end position="852"/>
    </location>
</feature>
<reference evidence="6" key="4">
    <citation type="journal article" date="2022" name="Microb. Genom.">
        <title>A global pangenome for the wheat fungal pathogen Pyrenophora tritici-repentis and prediction of effector protein structural homology.</title>
        <authorList>
            <person name="Moolhuijzen P.M."/>
            <person name="See P.T."/>
            <person name="Shi G."/>
            <person name="Powell H.R."/>
            <person name="Cockram J."/>
            <person name="Jorgensen L.N."/>
            <person name="Benslimane H."/>
            <person name="Strelkov S.E."/>
            <person name="Turner J."/>
            <person name="Liu Z."/>
            <person name="Moffat C.S."/>
        </authorList>
    </citation>
    <scope>NUCLEOTIDE SEQUENCE [LARGE SCALE GENOMIC DNA]</scope>
</reference>
<dbReference type="Proteomes" id="UP000249757">
    <property type="component" value="Unassembled WGS sequence"/>
</dbReference>
<evidence type="ECO:0000313" key="6">
    <source>
        <dbReference type="Proteomes" id="UP000249757"/>
    </source>
</evidence>
<accession>A0A316ZVL6</accession>
<evidence type="ECO:0000259" key="3">
    <source>
        <dbReference type="PROSITE" id="PS00028"/>
    </source>
</evidence>
<dbReference type="OrthoDB" id="3943630at2759"/>
<keyword evidence="1" id="KW-0233">DNA recombination</keyword>
<dbReference type="AlphaFoldDB" id="A0A316ZVL6"/>
<evidence type="ECO:0000256" key="1">
    <source>
        <dbReference type="ARBA" id="ARBA00023172"/>
    </source>
</evidence>
<proteinExistence type="predicted"/>
<dbReference type="PROSITE" id="PS00028">
    <property type="entry name" value="ZINC_FINGER_C2H2_1"/>
    <property type="match status" value="1"/>
</dbReference>
<dbReference type="GO" id="GO:0006310">
    <property type="term" value="P:DNA recombination"/>
    <property type="evidence" value="ECO:0007669"/>
    <property type="project" value="UniProtKB-KW"/>
</dbReference>
<evidence type="ECO:0000313" key="5">
    <source>
        <dbReference type="EMBL" id="KAI1508032.1"/>
    </source>
</evidence>
<dbReference type="Pfam" id="PF11917">
    <property type="entry name" value="DUF3435"/>
    <property type="match status" value="1"/>
</dbReference>
<dbReference type="PANTHER" id="PTHR37535:SF4">
    <property type="entry name" value="FLUG DOMAIN-CONTAINING PROTEIN"/>
    <property type="match status" value="1"/>
</dbReference>
<keyword evidence="6" id="KW-1185">Reference proteome</keyword>
<gene>
    <name evidence="5" type="ORF">Ptr86124_012954</name>
    <name evidence="4" type="ORF">PtrM4_046560</name>
</gene>
<dbReference type="EMBL" id="NRDI02000029">
    <property type="protein sequence ID" value="KAI1508032.1"/>
    <property type="molecule type" value="Genomic_DNA"/>
</dbReference>
<comment type="caution">
    <text evidence="5">The sequence shown here is derived from an EMBL/GenBank/DDBJ whole genome shotgun (WGS) entry which is preliminary data.</text>
</comment>
<organism evidence="5 6">
    <name type="scientific">Pyrenophora tritici-repentis</name>
    <dbReference type="NCBI Taxonomy" id="45151"/>
    <lineage>
        <taxon>Eukaryota</taxon>
        <taxon>Fungi</taxon>
        <taxon>Dikarya</taxon>
        <taxon>Ascomycota</taxon>
        <taxon>Pezizomycotina</taxon>
        <taxon>Dothideomycetes</taxon>
        <taxon>Pleosporomycetidae</taxon>
        <taxon>Pleosporales</taxon>
        <taxon>Pleosporineae</taxon>
        <taxon>Pleosporaceae</taxon>
        <taxon>Pyrenophora</taxon>
    </lineage>
</organism>
<reference evidence="5" key="2">
    <citation type="submission" date="2021-05" db="EMBL/GenBank/DDBJ databases">
        <authorList>
            <person name="Moolhuijzen P.M."/>
            <person name="Moffat C.S."/>
        </authorList>
    </citation>
    <scope>NUCLEOTIDE SEQUENCE</scope>
    <source>
        <strain evidence="5">86-124</strain>
    </source>
</reference>
<dbReference type="InterPro" id="IPR011010">
    <property type="entry name" value="DNA_brk_join_enz"/>
</dbReference>
<reference evidence="4" key="1">
    <citation type="journal article" date="2018" name="BMC Genomics">
        <title>Comparative genomics of the wheat fungal pathogen Pyrenophora tritici-repentis reveals chromosomal variations and genome plasticity.</title>
        <authorList>
            <person name="Moolhuijzen P."/>
            <person name="See P.T."/>
            <person name="Hane J.K."/>
            <person name="Shi G."/>
            <person name="Liu Z."/>
            <person name="Oliver R.P."/>
            <person name="Moffat C.S."/>
        </authorList>
    </citation>
    <scope>NUCLEOTIDE SEQUENCE [LARGE SCALE GENOMIC DNA]</scope>
    <source>
        <strain evidence="4">M4</strain>
    </source>
</reference>
<dbReference type="Gene3D" id="1.10.443.10">
    <property type="entry name" value="Intergrase catalytic core"/>
    <property type="match status" value="1"/>
</dbReference>
<feature type="domain" description="C2H2-type" evidence="3">
    <location>
        <begin position="663"/>
        <end position="686"/>
    </location>
</feature>
<dbReference type="InterPro" id="IPR013762">
    <property type="entry name" value="Integrase-like_cat_sf"/>
</dbReference>
<evidence type="ECO:0000256" key="2">
    <source>
        <dbReference type="SAM" id="MobiDB-lite"/>
    </source>
</evidence>
<dbReference type="EMBL" id="NQIK02000010">
    <property type="protein sequence ID" value="KAF7565222.1"/>
    <property type="molecule type" value="Genomic_DNA"/>
</dbReference>
<dbReference type="InterPro" id="IPR021842">
    <property type="entry name" value="DUF3435"/>
</dbReference>
<evidence type="ECO:0000313" key="4">
    <source>
        <dbReference type="EMBL" id="KAF7565222.1"/>
    </source>
</evidence>